<protein>
    <submittedName>
        <fullName evidence="2">Unnamed protein product</fullName>
    </submittedName>
</protein>
<sequence length="486" mass="49017">MKSGTEGLHGANVEGLHGANVVLNRCSVGTPTQQFRQGCRASRSTASTVHAAELGAQVRVSNEPSVLPPSPDTQAYLTQSGQKAAGAIARQQESRSSGRAPRGEPEVRMLGPPDSLPRELVPQWQDPKTEFRWACRACSDRGLARSGSFRDARTRGCGPWMGAGIAVTGSTAVDRVPGIVDRVAVTTARARGAEACRGVGVATTRAGGIGPMWVSATRRRAEADFTNAAEAAATTAADLAGSGVDAELVPEARKAAGGVRNRGDENTPPGAGEASEAAPSVPKPPSSSISICTEASVPGLIPLETTGVLGSEAIDAVDDAGDAGVRGIGENGGVDPLGIDANDNTSPSVETAMPEAGADEVETEAAGSDEGTVCPLLLPGADQGLLDDFAGLLSLPLWSAEGMIGPASSEVSESTVRDVEDPDVTAAPPSDPEEAGGVGTEPTEDPEADGGGGIGNCSAPNSTRKVAKAAGIADADAELAPPETEL</sequence>
<feature type="region of interest" description="Disordered" evidence="1">
    <location>
        <begin position="331"/>
        <end position="351"/>
    </location>
</feature>
<keyword evidence="3" id="KW-1185">Reference proteome</keyword>
<feature type="compositionally biased region" description="Low complexity" evidence="1">
    <location>
        <begin position="268"/>
        <end position="290"/>
    </location>
</feature>
<reference evidence="2" key="1">
    <citation type="submission" date="2023-04" db="EMBL/GenBank/DDBJ databases">
        <title>Phytophthora fragariaefolia NBRC 109709.</title>
        <authorList>
            <person name="Ichikawa N."/>
            <person name="Sato H."/>
            <person name="Tonouchi N."/>
        </authorList>
    </citation>
    <scope>NUCLEOTIDE SEQUENCE</scope>
    <source>
        <strain evidence="2">NBRC 109709</strain>
    </source>
</reference>
<feature type="region of interest" description="Disordered" evidence="1">
    <location>
        <begin position="60"/>
        <end position="120"/>
    </location>
</feature>
<accession>A0A9W7CXG8</accession>
<organism evidence="2 3">
    <name type="scientific">Phytophthora fragariaefolia</name>
    <dbReference type="NCBI Taxonomy" id="1490495"/>
    <lineage>
        <taxon>Eukaryota</taxon>
        <taxon>Sar</taxon>
        <taxon>Stramenopiles</taxon>
        <taxon>Oomycota</taxon>
        <taxon>Peronosporomycetes</taxon>
        <taxon>Peronosporales</taxon>
        <taxon>Peronosporaceae</taxon>
        <taxon>Phytophthora</taxon>
    </lineage>
</organism>
<dbReference type="AlphaFoldDB" id="A0A9W7CXG8"/>
<evidence type="ECO:0000256" key="1">
    <source>
        <dbReference type="SAM" id="MobiDB-lite"/>
    </source>
</evidence>
<feature type="region of interest" description="Disordered" evidence="1">
    <location>
        <begin position="253"/>
        <end position="290"/>
    </location>
</feature>
<dbReference type="EMBL" id="BSXT01002017">
    <property type="protein sequence ID" value="GMF46716.1"/>
    <property type="molecule type" value="Genomic_DNA"/>
</dbReference>
<feature type="compositionally biased region" description="Polar residues" evidence="1">
    <location>
        <begin position="72"/>
        <end position="82"/>
    </location>
</feature>
<comment type="caution">
    <text evidence="2">The sequence shown here is derived from an EMBL/GenBank/DDBJ whole genome shotgun (WGS) entry which is preliminary data.</text>
</comment>
<feature type="region of interest" description="Disordered" evidence="1">
    <location>
        <begin position="409"/>
        <end position="486"/>
    </location>
</feature>
<proteinExistence type="predicted"/>
<dbReference type="Proteomes" id="UP001165121">
    <property type="component" value="Unassembled WGS sequence"/>
</dbReference>
<name>A0A9W7CXG8_9STRA</name>
<evidence type="ECO:0000313" key="3">
    <source>
        <dbReference type="Proteomes" id="UP001165121"/>
    </source>
</evidence>
<feature type="compositionally biased region" description="Low complexity" evidence="1">
    <location>
        <begin position="468"/>
        <end position="480"/>
    </location>
</feature>
<evidence type="ECO:0000313" key="2">
    <source>
        <dbReference type="EMBL" id="GMF46716.1"/>
    </source>
</evidence>
<gene>
    <name evidence="2" type="ORF">Pfra01_001731100</name>
</gene>